<dbReference type="Pfam" id="PF00106">
    <property type="entry name" value="adh_short"/>
    <property type="match status" value="1"/>
</dbReference>
<dbReference type="InterPro" id="IPR057326">
    <property type="entry name" value="KR_dom"/>
</dbReference>
<dbReference type="SMART" id="SM00822">
    <property type="entry name" value="PKS_KR"/>
    <property type="match status" value="1"/>
</dbReference>
<dbReference type="EMBL" id="JAAKZG010000017">
    <property type="protein sequence ID" value="NGN44560.1"/>
    <property type="molecule type" value="Genomic_DNA"/>
</dbReference>
<dbReference type="SUPFAM" id="SSF51735">
    <property type="entry name" value="NAD(P)-binding Rossmann-fold domains"/>
    <property type="match status" value="1"/>
</dbReference>
<dbReference type="Gene3D" id="3.40.50.720">
    <property type="entry name" value="NAD(P)-binding Rossmann-like Domain"/>
    <property type="match status" value="1"/>
</dbReference>
<proteinExistence type="inferred from homology"/>
<evidence type="ECO:0000256" key="3">
    <source>
        <dbReference type="RuleBase" id="RU000363"/>
    </source>
</evidence>
<keyword evidence="7" id="KW-1185">Reference proteome</keyword>
<feature type="region of interest" description="Disordered" evidence="4">
    <location>
        <begin position="285"/>
        <end position="307"/>
    </location>
</feature>
<evidence type="ECO:0000256" key="1">
    <source>
        <dbReference type="ARBA" id="ARBA00006484"/>
    </source>
</evidence>
<comment type="caution">
    <text evidence="6">The sequence shown here is derived from an EMBL/GenBank/DDBJ whole genome shotgun (WGS) entry which is preliminary data.</text>
</comment>
<feature type="compositionally biased region" description="Basic and acidic residues" evidence="4">
    <location>
        <begin position="297"/>
        <end position="307"/>
    </location>
</feature>
<dbReference type="InterPro" id="IPR051687">
    <property type="entry name" value="Peroxisomal_Beta-Oxidation"/>
</dbReference>
<dbReference type="PRINTS" id="PR00080">
    <property type="entry name" value="SDRFAMILY"/>
</dbReference>
<reference evidence="6 7" key="1">
    <citation type="submission" date="2020-02" db="EMBL/GenBank/DDBJ databases">
        <title>Genome sequence of the type strain CGMCC 1.15528 of Mesorhizobium zhangyense.</title>
        <authorList>
            <person name="Gao J."/>
            <person name="Sun J."/>
        </authorList>
    </citation>
    <scope>NUCLEOTIDE SEQUENCE [LARGE SCALE GENOMIC DNA]</scope>
    <source>
        <strain evidence="6 7">CGMCC 1.15528</strain>
    </source>
</reference>
<sequence length="307" mass="32302">MENDVTTRLDGKVAVVTGAGSGLGRQHALLLAKQGAKVVVNDLGGSVNGVGGDSAAADKVVAEIKAAGGDAVPNYESVATQESAEKIIKSAVDAFGKIDILVNNAGILRDKSFGKSDLKDFSEVFQVHYWGTVYCTKAAWNLMNEQKYGRVIFTTSIAGTSGNFGQSNYGSAKAGMLGLMNCLAIEGRKNNVLVNAISPGALTRMTGNLGIDESFMKKLDPAFVSPAVAWLASERCDVTATIITAAAGGFGRLHYFETKGVQFDPSKPITVDMFDQQFDKINDLSTADPSTAGTEGKTQERLDTLSA</sequence>
<dbReference type="PANTHER" id="PTHR45024:SF2">
    <property type="entry name" value="SCP2 DOMAIN-CONTAINING PROTEIN"/>
    <property type="match status" value="1"/>
</dbReference>
<evidence type="ECO:0000313" key="6">
    <source>
        <dbReference type="EMBL" id="NGN44560.1"/>
    </source>
</evidence>
<feature type="domain" description="Ketoreductase" evidence="5">
    <location>
        <begin position="12"/>
        <end position="208"/>
    </location>
</feature>
<evidence type="ECO:0000313" key="7">
    <source>
        <dbReference type="Proteomes" id="UP000481252"/>
    </source>
</evidence>
<dbReference type="GO" id="GO:0016491">
    <property type="term" value="F:oxidoreductase activity"/>
    <property type="evidence" value="ECO:0007669"/>
    <property type="project" value="UniProtKB-KW"/>
</dbReference>
<evidence type="ECO:0000256" key="2">
    <source>
        <dbReference type="ARBA" id="ARBA00023002"/>
    </source>
</evidence>
<name>A0A7C9RAX1_9HYPH</name>
<evidence type="ECO:0000256" key="4">
    <source>
        <dbReference type="SAM" id="MobiDB-lite"/>
    </source>
</evidence>
<keyword evidence="2" id="KW-0560">Oxidoreductase</keyword>
<accession>A0A7C9RAX1</accession>
<dbReference type="PRINTS" id="PR00081">
    <property type="entry name" value="GDHRDH"/>
</dbReference>
<gene>
    <name evidence="6" type="ORF">G6N74_26225</name>
</gene>
<comment type="similarity">
    <text evidence="1 3">Belongs to the short-chain dehydrogenases/reductases (SDR) family.</text>
</comment>
<dbReference type="AlphaFoldDB" id="A0A7C9RAX1"/>
<dbReference type="InterPro" id="IPR002347">
    <property type="entry name" value="SDR_fam"/>
</dbReference>
<evidence type="ECO:0000259" key="5">
    <source>
        <dbReference type="SMART" id="SM00822"/>
    </source>
</evidence>
<dbReference type="InterPro" id="IPR020904">
    <property type="entry name" value="Sc_DH/Rdtase_CS"/>
</dbReference>
<dbReference type="PROSITE" id="PS00061">
    <property type="entry name" value="ADH_SHORT"/>
    <property type="match status" value="1"/>
</dbReference>
<organism evidence="6 7">
    <name type="scientific">Mesorhizobium zhangyense</name>
    <dbReference type="NCBI Taxonomy" id="1776730"/>
    <lineage>
        <taxon>Bacteria</taxon>
        <taxon>Pseudomonadati</taxon>
        <taxon>Pseudomonadota</taxon>
        <taxon>Alphaproteobacteria</taxon>
        <taxon>Hyphomicrobiales</taxon>
        <taxon>Phyllobacteriaceae</taxon>
        <taxon>Mesorhizobium</taxon>
    </lineage>
</organism>
<dbReference type="InterPro" id="IPR036291">
    <property type="entry name" value="NAD(P)-bd_dom_sf"/>
</dbReference>
<dbReference type="Proteomes" id="UP000481252">
    <property type="component" value="Unassembled WGS sequence"/>
</dbReference>
<dbReference type="PANTHER" id="PTHR45024">
    <property type="entry name" value="DEHYDROGENASES, SHORT CHAIN"/>
    <property type="match status" value="1"/>
</dbReference>
<protein>
    <submittedName>
        <fullName evidence="6">SDR family NAD(P)-dependent oxidoreductase</fullName>
    </submittedName>
</protein>